<name>A0ABP3UYJ9_9CLOT</name>
<evidence type="ECO:0000256" key="1">
    <source>
        <dbReference type="ARBA" id="ARBA00009684"/>
    </source>
</evidence>
<feature type="domain" description="GHMP kinase N-terminal" evidence="10">
    <location>
        <begin position="64"/>
        <end position="142"/>
    </location>
</feature>
<evidence type="ECO:0000313" key="13">
    <source>
        <dbReference type="Proteomes" id="UP001501510"/>
    </source>
</evidence>
<keyword evidence="9" id="KW-0414">Isoprene biosynthesis</keyword>
<dbReference type="RefSeq" id="WP_343762571.1">
    <property type="nucleotide sequence ID" value="NZ_BAAACG010000013.1"/>
</dbReference>
<evidence type="ECO:0000256" key="8">
    <source>
        <dbReference type="ARBA" id="ARBA00032554"/>
    </source>
</evidence>
<comment type="function">
    <text evidence="9">Catalyzes the phosphorylation of the position 2 hydroxy group of 4-diphosphocytidyl-2C-methyl-D-erythritol.</text>
</comment>
<evidence type="ECO:0000256" key="7">
    <source>
        <dbReference type="ARBA" id="ARBA00022840"/>
    </source>
</evidence>
<dbReference type="Gene3D" id="3.30.70.890">
    <property type="entry name" value="GHMP kinase, C-terminal domain"/>
    <property type="match status" value="1"/>
</dbReference>
<dbReference type="EMBL" id="BAAACG010000013">
    <property type="protein sequence ID" value="GAA0744152.1"/>
    <property type="molecule type" value="Genomic_DNA"/>
</dbReference>
<keyword evidence="5 9" id="KW-0547">Nucleotide-binding</keyword>
<dbReference type="SUPFAM" id="SSF54211">
    <property type="entry name" value="Ribosomal protein S5 domain 2-like"/>
    <property type="match status" value="1"/>
</dbReference>
<keyword evidence="6 9" id="KW-0418">Kinase</keyword>
<evidence type="ECO:0000313" key="12">
    <source>
        <dbReference type="EMBL" id="GAA0744152.1"/>
    </source>
</evidence>
<organism evidence="12 13">
    <name type="scientific">Clostridium oceanicum</name>
    <dbReference type="NCBI Taxonomy" id="1543"/>
    <lineage>
        <taxon>Bacteria</taxon>
        <taxon>Bacillati</taxon>
        <taxon>Bacillota</taxon>
        <taxon>Clostridia</taxon>
        <taxon>Eubacteriales</taxon>
        <taxon>Clostridiaceae</taxon>
        <taxon>Clostridium</taxon>
    </lineage>
</organism>
<evidence type="ECO:0000256" key="5">
    <source>
        <dbReference type="ARBA" id="ARBA00022741"/>
    </source>
</evidence>
<feature type="domain" description="GHMP kinase C-terminal" evidence="11">
    <location>
        <begin position="196"/>
        <end position="273"/>
    </location>
</feature>
<dbReference type="InterPro" id="IPR004424">
    <property type="entry name" value="IspE"/>
</dbReference>
<dbReference type="PIRSF" id="PIRSF010376">
    <property type="entry name" value="IspE"/>
    <property type="match status" value="1"/>
</dbReference>
<dbReference type="Proteomes" id="UP001501510">
    <property type="component" value="Unassembled WGS sequence"/>
</dbReference>
<comment type="similarity">
    <text evidence="1 9">Belongs to the GHMP kinase family. IspE subfamily.</text>
</comment>
<dbReference type="PANTHER" id="PTHR43527:SF2">
    <property type="entry name" value="4-DIPHOSPHOCYTIDYL-2-C-METHYL-D-ERYTHRITOL KINASE, CHLOROPLASTIC"/>
    <property type="match status" value="1"/>
</dbReference>
<keyword evidence="13" id="KW-1185">Reference proteome</keyword>
<evidence type="ECO:0000256" key="9">
    <source>
        <dbReference type="HAMAP-Rule" id="MF_00061"/>
    </source>
</evidence>
<evidence type="ECO:0000259" key="10">
    <source>
        <dbReference type="Pfam" id="PF00288"/>
    </source>
</evidence>
<evidence type="ECO:0000259" key="11">
    <source>
        <dbReference type="Pfam" id="PF08544"/>
    </source>
</evidence>
<evidence type="ECO:0000256" key="2">
    <source>
        <dbReference type="ARBA" id="ARBA00012052"/>
    </source>
</evidence>
<reference evidence="13" key="1">
    <citation type="journal article" date="2019" name="Int. J. Syst. Evol. Microbiol.">
        <title>The Global Catalogue of Microorganisms (GCM) 10K type strain sequencing project: providing services to taxonomists for standard genome sequencing and annotation.</title>
        <authorList>
            <consortium name="The Broad Institute Genomics Platform"/>
            <consortium name="The Broad Institute Genome Sequencing Center for Infectious Disease"/>
            <person name="Wu L."/>
            <person name="Ma J."/>
        </authorList>
    </citation>
    <scope>NUCLEOTIDE SEQUENCE [LARGE SCALE GENOMIC DNA]</scope>
    <source>
        <strain evidence="13">JCM 1407</strain>
    </source>
</reference>
<dbReference type="NCBIfam" id="TIGR00154">
    <property type="entry name" value="ispE"/>
    <property type="match status" value="1"/>
</dbReference>
<protein>
    <recommendedName>
        <fullName evidence="3 9">4-diphosphocytidyl-2-C-methyl-D-erythritol kinase</fullName>
        <shortName evidence="9">CMK</shortName>
        <ecNumber evidence="2 9">2.7.1.148</ecNumber>
    </recommendedName>
    <alternativeName>
        <fullName evidence="8 9">4-(cytidine-5'-diphospho)-2-C-methyl-D-erythritol kinase</fullName>
    </alternativeName>
</protein>
<feature type="binding site" evidence="9">
    <location>
        <begin position="92"/>
        <end position="102"/>
    </location>
    <ligand>
        <name>ATP</name>
        <dbReference type="ChEBI" id="CHEBI:30616"/>
    </ligand>
</feature>
<dbReference type="SUPFAM" id="SSF55060">
    <property type="entry name" value="GHMP Kinase, C-terminal domain"/>
    <property type="match status" value="1"/>
</dbReference>
<dbReference type="InterPro" id="IPR013750">
    <property type="entry name" value="GHMP_kinase_C_dom"/>
</dbReference>
<sequence length="281" mass="31698">MIAKAYAKVNLSLDVLRKREDGYHILKMIMQNIDLYDLINLKITKGKDIVLSCNKKYVPEDKRNLVYKAAELFLKTYNIEKGIYISIKKNIPVAAGLAGGSSDAACTLKLMRDIFKPNLSDKELMKLGLKIGADVPYCILGGTALCEGIGEEVTPIKKFDNYILVLVKPGFGVSTKEVYKNIDVNKIYFHPNTENLIKGIKNNDLQLVCKNMKNVLENVTLRKHKTIKSIKEEMIKYGAINSIMSGSGPTVFGIFEDMLSAQFCYDKMKEDYKEVFITRTI</sequence>
<dbReference type="InterPro" id="IPR020568">
    <property type="entry name" value="Ribosomal_Su5_D2-typ_SF"/>
</dbReference>
<dbReference type="Gene3D" id="3.30.230.10">
    <property type="match status" value="1"/>
</dbReference>
<comment type="caution">
    <text evidence="12">The sequence shown here is derived from an EMBL/GenBank/DDBJ whole genome shotgun (WGS) entry which is preliminary data.</text>
</comment>
<dbReference type="GO" id="GO:0016301">
    <property type="term" value="F:kinase activity"/>
    <property type="evidence" value="ECO:0007669"/>
    <property type="project" value="UniProtKB-KW"/>
</dbReference>
<dbReference type="InterPro" id="IPR006204">
    <property type="entry name" value="GHMP_kinase_N_dom"/>
</dbReference>
<accession>A0ABP3UYJ9</accession>
<proteinExistence type="inferred from homology"/>
<dbReference type="PANTHER" id="PTHR43527">
    <property type="entry name" value="4-DIPHOSPHOCYTIDYL-2-C-METHYL-D-ERYTHRITOL KINASE, CHLOROPLASTIC"/>
    <property type="match status" value="1"/>
</dbReference>
<evidence type="ECO:0000256" key="6">
    <source>
        <dbReference type="ARBA" id="ARBA00022777"/>
    </source>
</evidence>
<dbReference type="InterPro" id="IPR014721">
    <property type="entry name" value="Ribsml_uS5_D2-typ_fold_subgr"/>
</dbReference>
<dbReference type="InterPro" id="IPR036554">
    <property type="entry name" value="GHMP_kinase_C_sf"/>
</dbReference>
<dbReference type="Pfam" id="PF00288">
    <property type="entry name" value="GHMP_kinases_N"/>
    <property type="match status" value="1"/>
</dbReference>
<gene>
    <name evidence="9 12" type="primary">ispE</name>
    <name evidence="12" type="ORF">GCM10008906_28700</name>
</gene>
<keyword evidence="4 9" id="KW-0808">Transferase</keyword>
<keyword evidence="7 9" id="KW-0067">ATP-binding</keyword>
<feature type="active site" evidence="9">
    <location>
        <position position="8"/>
    </location>
</feature>
<dbReference type="HAMAP" id="MF_00061">
    <property type="entry name" value="IspE"/>
    <property type="match status" value="1"/>
</dbReference>
<comment type="catalytic activity">
    <reaction evidence="9">
        <text>4-CDP-2-C-methyl-D-erythritol + ATP = 4-CDP-2-C-methyl-D-erythritol 2-phosphate + ADP + H(+)</text>
        <dbReference type="Rhea" id="RHEA:18437"/>
        <dbReference type="ChEBI" id="CHEBI:15378"/>
        <dbReference type="ChEBI" id="CHEBI:30616"/>
        <dbReference type="ChEBI" id="CHEBI:57823"/>
        <dbReference type="ChEBI" id="CHEBI:57919"/>
        <dbReference type="ChEBI" id="CHEBI:456216"/>
        <dbReference type="EC" id="2.7.1.148"/>
    </reaction>
</comment>
<feature type="active site" evidence="9">
    <location>
        <position position="134"/>
    </location>
</feature>
<evidence type="ECO:0000256" key="4">
    <source>
        <dbReference type="ARBA" id="ARBA00022679"/>
    </source>
</evidence>
<evidence type="ECO:0000256" key="3">
    <source>
        <dbReference type="ARBA" id="ARBA00017473"/>
    </source>
</evidence>
<dbReference type="EC" id="2.7.1.148" evidence="2 9"/>
<comment type="pathway">
    <text evidence="9">Isoprenoid biosynthesis; isopentenyl diphosphate biosynthesis via DXP pathway; isopentenyl diphosphate from 1-deoxy-D-xylulose 5-phosphate: step 3/6.</text>
</comment>
<dbReference type="Pfam" id="PF08544">
    <property type="entry name" value="GHMP_kinases_C"/>
    <property type="match status" value="1"/>
</dbReference>